<comment type="caution">
    <text evidence="2">The sequence shown here is derived from an EMBL/GenBank/DDBJ whole genome shotgun (WGS) entry which is preliminary data.</text>
</comment>
<name>A0ABW2XSA4_9ACTN</name>
<dbReference type="Gene3D" id="3.10.450.50">
    <property type="match status" value="1"/>
</dbReference>
<protein>
    <submittedName>
        <fullName evidence="2">Nuclear transport factor 2 family protein</fullName>
    </submittedName>
</protein>
<evidence type="ECO:0000313" key="3">
    <source>
        <dbReference type="Proteomes" id="UP001597063"/>
    </source>
</evidence>
<dbReference type="RefSeq" id="WP_131755099.1">
    <property type="nucleotide sequence ID" value="NZ_CAACUY010000003.1"/>
</dbReference>
<proteinExistence type="predicted"/>
<keyword evidence="3" id="KW-1185">Reference proteome</keyword>
<reference evidence="3" key="1">
    <citation type="journal article" date="2019" name="Int. J. Syst. Evol. Microbiol.">
        <title>The Global Catalogue of Microorganisms (GCM) 10K type strain sequencing project: providing services to taxonomists for standard genome sequencing and annotation.</title>
        <authorList>
            <consortium name="The Broad Institute Genomics Platform"/>
            <consortium name="The Broad Institute Genome Sequencing Center for Infectious Disease"/>
            <person name="Wu L."/>
            <person name="Ma J."/>
        </authorList>
    </citation>
    <scope>NUCLEOTIDE SEQUENCE [LARGE SCALE GENOMIC DNA]</scope>
    <source>
        <strain evidence="3">JCM 9371</strain>
    </source>
</reference>
<dbReference type="InterPro" id="IPR037401">
    <property type="entry name" value="SnoaL-like"/>
</dbReference>
<gene>
    <name evidence="2" type="ORF">ACFQZM_29730</name>
</gene>
<feature type="domain" description="SnoaL-like" evidence="1">
    <location>
        <begin position="14"/>
        <end position="106"/>
    </location>
</feature>
<evidence type="ECO:0000313" key="2">
    <source>
        <dbReference type="EMBL" id="MFD0688707.1"/>
    </source>
</evidence>
<organism evidence="2 3">
    <name type="scientific">Actinomadura fibrosa</name>
    <dbReference type="NCBI Taxonomy" id="111802"/>
    <lineage>
        <taxon>Bacteria</taxon>
        <taxon>Bacillati</taxon>
        <taxon>Actinomycetota</taxon>
        <taxon>Actinomycetes</taxon>
        <taxon>Streptosporangiales</taxon>
        <taxon>Thermomonosporaceae</taxon>
        <taxon>Actinomadura</taxon>
    </lineage>
</organism>
<accession>A0ABW2XSA4</accession>
<sequence>MASPTTGSAHTVWTRQIDALSSGDLDELMKNYRSDAVLVRFDQTEEGIEAIREGFEAYLALTPEVIEVLDFVESDDVIFYRATMRLGGQVETTFGTLVLRDGLIWRQTAGVQV</sequence>
<dbReference type="Pfam" id="PF12680">
    <property type="entry name" value="SnoaL_2"/>
    <property type="match status" value="1"/>
</dbReference>
<dbReference type="SUPFAM" id="SSF54427">
    <property type="entry name" value="NTF2-like"/>
    <property type="match status" value="1"/>
</dbReference>
<dbReference type="Proteomes" id="UP001597063">
    <property type="component" value="Unassembled WGS sequence"/>
</dbReference>
<evidence type="ECO:0000259" key="1">
    <source>
        <dbReference type="Pfam" id="PF12680"/>
    </source>
</evidence>
<dbReference type="InterPro" id="IPR032710">
    <property type="entry name" value="NTF2-like_dom_sf"/>
</dbReference>
<dbReference type="EMBL" id="JBHTGP010000015">
    <property type="protein sequence ID" value="MFD0688707.1"/>
    <property type="molecule type" value="Genomic_DNA"/>
</dbReference>